<dbReference type="KEGG" id="fro:AALO17_12070"/>
<evidence type="ECO:0000256" key="1">
    <source>
        <dbReference type="ARBA" id="ARBA00022723"/>
    </source>
</evidence>
<dbReference type="GO" id="GO:0016020">
    <property type="term" value="C:membrane"/>
    <property type="evidence" value="ECO:0007669"/>
    <property type="project" value="GOC"/>
</dbReference>
<evidence type="ECO:0000259" key="3">
    <source>
        <dbReference type="Pfam" id="PF00149"/>
    </source>
</evidence>
<dbReference type="STRING" id="1702221.AALO17_12070"/>
<organism evidence="4 6">
    <name type="scientific">Faecalibaculum rodentium</name>
    <dbReference type="NCBI Taxonomy" id="1702221"/>
    <lineage>
        <taxon>Bacteria</taxon>
        <taxon>Bacillati</taxon>
        <taxon>Bacillota</taxon>
        <taxon>Erysipelotrichia</taxon>
        <taxon>Erysipelotrichales</taxon>
        <taxon>Erysipelotrichaceae</taxon>
        <taxon>Faecalibaculum</taxon>
    </lineage>
</organism>
<evidence type="ECO:0000313" key="5">
    <source>
        <dbReference type="EMBL" id="OLU45158.1"/>
    </source>
</evidence>
<proteinExistence type="predicted"/>
<keyword evidence="2" id="KW-0378">Hydrolase</keyword>
<dbReference type="InterPro" id="IPR051158">
    <property type="entry name" value="Metallophosphoesterase_sf"/>
</dbReference>
<keyword evidence="6" id="KW-1185">Reference proteome</keyword>
<dbReference type="OrthoDB" id="9780884at2"/>
<sequence length="249" mass="27796">MDQAQRRASCRAAGELTIVHVSDLHSRHRRHLLETVIGLRPDGVMITGDLFDGVQSPKPAFEFVAGLRNADLDVFYVTGNHELYRQDVAQLLDQLRALGVTVLENEEVAWKGIHVAGVGFDVWPEDIRFPETEQIRLLLVHDPYKADRLSEATASLILAGHIHGGQWRLFHQGLAGPGQRLLPKYTSGLYRTVQGMSMIVSRGLGDWMKIPRICNPWHLPVIHLLLPEAGPMAEPDALKSGHEPVKETH</sequence>
<keyword evidence="1" id="KW-0479">Metal-binding</keyword>
<dbReference type="Gene3D" id="3.60.21.10">
    <property type="match status" value="1"/>
</dbReference>
<evidence type="ECO:0000313" key="4">
    <source>
        <dbReference type="EMBL" id="AMK54341.1"/>
    </source>
</evidence>
<dbReference type="GeneID" id="78477948"/>
<feature type="domain" description="Calcineurin-like phosphoesterase" evidence="3">
    <location>
        <begin position="17"/>
        <end position="163"/>
    </location>
</feature>
<dbReference type="EMBL" id="CP011391">
    <property type="protein sequence ID" value="AMK54341.1"/>
    <property type="molecule type" value="Genomic_DNA"/>
</dbReference>
<evidence type="ECO:0000256" key="2">
    <source>
        <dbReference type="ARBA" id="ARBA00022801"/>
    </source>
</evidence>
<dbReference type="Proteomes" id="UP000186758">
    <property type="component" value="Unassembled WGS sequence"/>
</dbReference>
<dbReference type="GO" id="GO:0008758">
    <property type="term" value="F:UDP-2,3-diacylglucosamine hydrolase activity"/>
    <property type="evidence" value="ECO:0007669"/>
    <property type="project" value="TreeGrafter"/>
</dbReference>
<reference evidence="5 7" key="2">
    <citation type="submission" date="2016-11" db="EMBL/GenBank/DDBJ databases">
        <title>Description of two novel members of the family Erysipelotrichaceae: Ileibacterium lipovorans gen. nov., sp. nov. and Dubosiella newyorkensis, gen. nov., sp. nov.</title>
        <authorList>
            <person name="Cox L.M."/>
            <person name="Sohn J."/>
            <person name="Tyrrell K.L."/>
            <person name="Citron D.M."/>
            <person name="Lawson P.A."/>
            <person name="Patel N.B."/>
            <person name="Iizumi T."/>
            <person name="Perez-Perez G.I."/>
            <person name="Goldstein E.J."/>
            <person name="Blaser M.J."/>
        </authorList>
    </citation>
    <scope>NUCLEOTIDE SEQUENCE [LARGE SCALE GENOMIC DNA]</scope>
    <source>
        <strain evidence="5 7">NYU-BL-K8</strain>
    </source>
</reference>
<dbReference type="GO" id="GO:0009245">
    <property type="term" value="P:lipid A biosynthetic process"/>
    <property type="evidence" value="ECO:0007669"/>
    <property type="project" value="TreeGrafter"/>
</dbReference>
<gene>
    <name evidence="4" type="ORF">AALO17_12070</name>
    <name evidence="5" type="ORF">BO223_05575</name>
</gene>
<dbReference type="PANTHER" id="PTHR31302:SF31">
    <property type="entry name" value="PHOSPHODIESTERASE YAEI"/>
    <property type="match status" value="1"/>
</dbReference>
<dbReference type="SUPFAM" id="SSF56300">
    <property type="entry name" value="Metallo-dependent phosphatases"/>
    <property type="match status" value="1"/>
</dbReference>
<dbReference type="PANTHER" id="PTHR31302">
    <property type="entry name" value="TRANSMEMBRANE PROTEIN WITH METALLOPHOSPHOESTERASE DOMAIN-RELATED"/>
    <property type="match status" value="1"/>
</dbReference>
<reference evidence="4 6" key="1">
    <citation type="journal article" date="2016" name="Gut Pathog.">
        <title>Whole genome sequencing of "Faecalibaculum rodentium" ALO17, isolated from C57BL/6J laboratory mouse feces.</title>
        <authorList>
            <person name="Lim S."/>
            <person name="Chang D.H."/>
            <person name="Ahn S."/>
            <person name="Kim B.C."/>
        </authorList>
    </citation>
    <scope>NUCLEOTIDE SEQUENCE [LARGE SCALE GENOMIC DNA]</scope>
    <source>
        <strain evidence="4 6">Alo17</strain>
    </source>
</reference>
<dbReference type="Pfam" id="PF00149">
    <property type="entry name" value="Metallophos"/>
    <property type="match status" value="1"/>
</dbReference>
<dbReference type="AlphaFoldDB" id="A0A140DUL4"/>
<name>A0A140DUL4_9FIRM</name>
<dbReference type="InterPro" id="IPR029052">
    <property type="entry name" value="Metallo-depent_PP-like"/>
</dbReference>
<dbReference type="RefSeq" id="WP_067556584.1">
    <property type="nucleotide sequence ID" value="NZ_CANASY010000005.1"/>
</dbReference>
<evidence type="ECO:0000313" key="6">
    <source>
        <dbReference type="Proteomes" id="UP000069771"/>
    </source>
</evidence>
<dbReference type="EMBL" id="MPJZ01000052">
    <property type="protein sequence ID" value="OLU45158.1"/>
    <property type="molecule type" value="Genomic_DNA"/>
</dbReference>
<dbReference type="InterPro" id="IPR004843">
    <property type="entry name" value="Calcineurin-like_PHP"/>
</dbReference>
<protein>
    <recommendedName>
        <fullName evidence="3">Calcineurin-like phosphoesterase domain-containing protein</fullName>
    </recommendedName>
</protein>
<dbReference type="Proteomes" id="UP000069771">
    <property type="component" value="Chromosome"/>
</dbReference>
<accession>A0A140DUL4</accession>
<evidence type="ECO:0000313" key="7">
    <source>
        <dbReference type="Proteomes" id="UP000186758"/>
    </source>
</evidence>
<dbReference type="GO" id="GO:0046872">
    <property type="term" value="F:metal ion binding"/>
    <property type="evidence" value="ECO:0007669"/>
    <property type="project" value="UniProtKB-KW"/>
</dbReference>